<organism evidence="1 2">
    <name type="scientific">Candidatus Gottesmanbacteria bacterium RBG_16_38_7b</name>
    <dbReference type="NCBI Taxonomy" id="1798372"/>
    <lineage>
        <taxon>Bacteria</taxon>
        <taxon>Candidatus Gottesmaniibacteriota</taxon>
    </lineage>
</organism>
<accession>A0A1F5YJQ2</accession>
<evidence type="ECO:0000313" key="2">
    <source>
        <dbReference type="Proteomes" id="UP000177396"/>
    </source>
</evidence>
<proteinExistence type="predicted"/>
<protein>
    <submittedName>
        <fullName evidence="1">Uncharacterized protein</fullName>
    </submittedName>
</protein>
<dbReference type="Proteomes" id="UP000177396">
    <property type="component" value="Unassembled WGS sequence"/>
</dbReference>
<sequence length="67" mass="8358">MKNWSTDENHLKKFPEKYKVWKLEQKINYGLDVGEKINRLELVKYWRTISSRIDPHRYEFLKFLLWG</sequence>
<dbReference type="AlphaFoldDB" id="A0A1F5YJQ2"/>
<evidence type="ECO:0000313" key="1">
    <source>
        <dbReference type="EMBL" id="OGG00293.1"/>
    </source>
</evidence>
<comment type="caution">
    <text evidence="1">The sequence shown here is derived from an EMBL/GenBank/DDBJ whole genome shotgun (WGS) entry which is preliminary data.</text>
</comment>
<reference evidence="1 2" key="1">
    <citation type="journal article" date="2016" name="Nat. Commun.">
        <title>Thousands of microbial genomes shed light on interconnected biogeochemical processes in an aquifer system.</title>
        <authorList>
            <person name="Anantharaman K."/>
            <person name="Brown C.T."/>
            <person name="Hug L.A."/>
            <person name="Sharon I."/>
            <person name="Castelle C.J."/>
            <person name="Probst A.J."/>
            <person name="Thomas B.C."/>
            <person name="Singh A."/>
            <person name="Wilkins M.J."/>
            <person name="Karaoz U."/>
            <person name="Brodie E.L."/>
            <person name="Williams K.H."/>
            <person name="Hubbard S.S."/>
            <person name="Banfield J.F."/>
        </authorList>
    </citation>
    <scope>NUCLEOTIDE SEQUENCE [LARGE SCALE GENOMIC DNA]</scope>
</reference>
<name>A0A1F5YJQ2_9BACT</name>
<dbReference type="EMBL" id="MFJB01000025">
    <property type="protein sequence ID" value="OGG00293.1"/>
    <property type="molecule type" value="Genomic_DNA"/>
</dbReference>
<gene>
    <name evidence="1" type="ORF">A2153_02890</name>
</gene>